<evidence type="ECO:0000259" key="4">
    <source>
        <dbReference type="Pfam" id="PF04548"/>
    </source>
</evidence>
<organism evidence="5 6">
    <name type="scientific">Cirrhinus molitorella</name>
    <name type="common">mud carp</name>
    <dbReference type="NCBI Taxonomy" id="172907"/>
    <lineage>
        <taxon>Eukaryota</taxon>
        <taxon>Metazoa</taxon>
        <taxon>Chordata</taxon>
        <taxon>Craniata</taxon>
        <taxon>Vertebrata</taxon>
        <taxon>Euteleostomi</taxon>
        <taxon>Actinopterygii</taxon>
        <taxon>Neopterygii</taxon>
        <taxon>Teleostei</taxon>
        <taxon>Ostariophysi</taxon>
        <taxon>Cypriniformes</taxon>
        <taxon>Cyprinidae</taxon>
        <taxon>Labeoninae</taxon>
        <taxon>Labeonini</taxon>
        <taxon>Cirrhinus</taxon>
    </lineage>
</organism>
<evidence type="ECO:0000256" key="3">
    <source>
        <dbReference type="SAM" id="Phobius"/>
    </source>
</evidence>
<dbReference type="SUPFAM" id="SSF52540">
    <property type="entry name" value="P-loop containing nucleoside triphosphate hydrolases"/>
    <property type="match status" value="1"/>
</dbReference>
<feature type="domain" description="AIG1-type G" evidence="4">
    <location>
        <begin position="170"/>
        <end position="194"/>
    </location>
</feature>
<dbReference type="AlphaFoldDB" id="A0AA88PYZ7"/>
<accession>A0AA88PYZ7</accession>
<dbReference type="Gene3D" id="3.40.50.300">
    <property type="entry name" value="P-loop containing nucleotide triphosphate hydrolases"/>
    <property type="match status" value="1"/>
</dbReference>
<evidence type="ECO:0000256" key="1">
    <source>
        <dbReference type="ARBA" id="ARBA00008535"/>
    </source>
</evidence>
<dbReference type="Proteomes" id="UP001187343">
    <property type="component" value="Unassembled WGS sequence"/>
</dbReference>
<keyword evidence="6" id="KW-1185">Reference proteome</keyword>
<dbReference type="InterPro" id="IPR027417">
    <property type="entry name" value="P-loop_NTPase"/>
</dbReference>
<dbReference type="EMBL" id="JAUYZG010000004">
    <property type="protein sequence ID" value="KAK2909036.1"/>
    <property type="molecule type" value="Genomic_DNA"/>
</dbReference>
<comment type="caution">
    <text evidence="5">The sequence shown here is derived from an EMBL/GenBank/DDBJ whole genome shotgun (WGS) entry which is preliminary data.</text>
</comment>
<gene>
    <name evidence="5" type="ORF">Q8A67_004873</name>
</gene>
<name>A0AA88PYZ7_9TELE</name>
<feature type="transmembrane region" description="Helical" evidence="3">
    <location>
        <begin position="23"/>
        <end position="46"/>
    </location>
</feature>
<evidence type="ECO:0000313" key="5">
    <source>
        <dbReference type="EMBL" id="KAK2909036.1"/>
    </source>
</evidence>
<evidence type="ECO:0000256" key="2">
    <source>
        <dbReference type="ARBA" id="ARBA00022741"/>
    </source>
</evidence>
<evidence type="ECO:0000313" key="6">
    <source>
        <dbReference type="Proteomes" id="UP001187343"/>
    </source>
</evidence>
<keyword evidence="3" id="KW-0812">Transmembrane</keyword>
<protein>
    <recommendedName>
        <fullName evidence="4">AIG1-type G domain-containing protein</fullName>
    </recommendedName>
</protein>
<sequence length="199" mass="22004">MCSSYRAARSNISPGPLTTLKSWLLYFSAESLLVFGIIFIAIAFGIQIFKPQRQDLDDTVHHPDDPLRILLVGKTGNENETQFPSIATLTMCSSFKTVQDISLRPSTVTSKFWNSSFSSVLLMLCIIVATISIGIQWPDVIKCFSSNKNRIFKQQKQDLDYIVHHPGKPLRILLVGKTGVGKSTTGNTILGKEVCLTPA</sequence>
<comment type="similarity">
    <text evidence="1">Belongs to the TRAFAC class TrmE-Era-EngA-EngB-Septin-like GTPase superfamily. AIG1/Toc34/Toc159-like paraseptin GTPase family. IAN subfamily.</text>
</comment>
<keyword evidence="2" id="KW-0547">Nucleotide-binding</keyword>
<keyword evidence="3" id="KW-0472">Membrane</keyword>
<feature type="transmembrane region" description="Helical" evidence="3">
    <location>
        <begin position="112"/>
        <end position="137"/>
    </location>
</feature>
<dbReference type="GO" id="GO:0005525">
    <property type="term" value="F:GTP binding"/>
    <property type="evidence" value="ECO:0007669"/>
    <property type="project" value="InterPro"/>
</dbReference>
<dbReference type="Pfam" id="PF04548">
    <property type="entry name" value="AIG1"/>
    <property type="match status" value="1"/>
</dbReference>
<reference evidence="5" key="1">
    <citation type="submission" date="2023-08" db="EMBL/GenBank/DDBJ databases">
        <title>Chromosome-level Genome Assembly of mud carp (Cirrhinus molitorella).</title>
        <authorList>
            <person name="Liu H."/>
        </authorList>
    </citation>
    <scope>NUCLEOTIDE SEQUENCE</scope>
    <source>
        <strain evidence="5">Prfri</strain>
        <tissue evidence="5">Muscle</tissue>
    </source>
</reference>
<dbReference type="InterPro" id="IPR006703">
    <property type="entry name" value="G_AIG1"/>
</dbReference>
<proteinExistence type="inferred from homology"/>
<keyword evidence="3" id="KW-1133">Transmembrane helix</keyword>